<gene>
    <name evidence="2" type="ORF">OCU04_002585</name>
</gene>
<protein>
    <submittedName>
        <fullName evidence="2">Uncharacterized protein</fullName>
    </submittedName>
</protein>
<dbReference type="GO" id="GO:0000981">
    <property type="term" value="F:DNA-binding transcription factor activity, RNA polymerase II-specific"/>
    <property type="evidence" value="ECO:0007669"/>
    <property type="project" value="InterPro"/>
</dbReference>
<keyword evidence="3" id="KW-1185">Reference proteome</keyword>
<keyword evidence="1" id="KW-1133">Transmembrane helix</keyword>
<keyword evidence="1" id="KW-0812">Transmembrane</keyword>
<evidence type="ECO:0000313" key="2">
    <source>
        <dbReference type="EMBL" id="KAJ8068904.1"/>
    </source>
</evidence>
<sequence>MLMQAFRTIYIAISIGFLATIIAGFNMASVQFPARQCLTCASNGATCDGGFPVCSSCLSLKEACKKPEIEFEVPWQKSPTSQSREVPSQDPDHNDAVFTEDFIKAQHGELINGITQVYETLRCMEYIEESEIRRPPHQNLPKEELVTIGLEPEVIALLRHLPFLEIDDEISYGTLPYNYLNDVSEAREVLWKGEYDLAPWAVRLGSCKATPGVFGRTIIYDIRTKHIIQWPNNSPGYTNTYLDLPSVPAKVMLDQWIEYLRDLKEMPWSNGRSRHVESEPPAPPSGYVDYIANGYNIVDPTPDADQFLLDGYNKRAAQKRLFVEHGWPYDFRVEEFRIAKQRFDKEDRKLRMVAQKLMHTGPYDGKAEAKAEAKAKHSKFLEESAGSRAIIKSSR</sequence>
<dbReference type="SUPFAM" id="SSF57701">
    <property type="entry name" value="Zn2/Cys6 DNA-binding domain"/>
    <property type="match status" value="1"/>
</dbReference>
<keyword evidence="1" id="KW-0472">Membrane</keyword>
<dbReference type="Proteomes" id="UP001152300">
    <property type="component" value="Unassembled WGS sequence"/>
</dbReference>
<comment type="caution">
    <text evidence="2">The sequence shown here is derived from an EMBL/GenBank/DDBJ whole genome shotgun (WGS) entry which is preliminary data.</text>
</comment>
<dbReference type="GO" id="GO:0008270">
    <property type="term" value="F:zinc ion binding"/>
    <property type="evidence" value="ECO:0007669"/>
    <property type="project" value="InterPro"/>
</dbReference>
<accession>A0A9X0AUM6</accession>
<evidence type="ECO:0000256" key="1">
    <source>
        <dbReference type="SAM" id="Phobius"/>
    </source>
</evidence>
<dbReference type="EMBL" id="JAPEIS010000002">
    <property type="protein sequence ID" value="KAJ8068904.1"/>
    <property type="molecule type" value="Genomic_DNA"/>
</dbReference>
<evidence type="ECO:0000313" key="3">
    <source>
        <dbReference type="Proteomes" id="UP001152300"/>
    </source>
</evidence>
<dbReference type="InterPro" id="IPR036864">
    <property type="entry name" value="Zn2-C6_fun-type_DNA-bd_sf"/>
</dbReference>
<dbReference type="OrthoDB" id="5343383at2759"/>
<dbReference type="AlphaFoldDB" id="A0A9X0AUM6"/>
<name>A0A9X0AUM6_9HELO</name>
<organism evidence="2 3">
    <name type="scientific">Sclerotinia nivalis</name>
    <dbReference type="NCBI Taxonomy" id="352851"/>
    <lineage>
        <taxon>Eukaryota</taxon>
        <taxon>Fungi</taxon>
        <taxon>Dikarya</taxon>
        <taxon>Ascomycota</taxon>
        <taxon>Pezizomycotina</taxon>
        <taxon>Leotiomycetes</taxon>
        <taxon>Helotiales</taxon>
        <taxon>Sclerotiniaceae</taxon>
        <taxon>Sclerotinia</taxon>
    </lineage>
</organism>
<feature type="transmembrane region" description="Helical" evidence="1">
    <location>
        <begin position="9"/>
        <end position="28"/>
    </location>
</feature>
<proteinExistence type="predicted"/>
<reference evidence="2" key="1">
    <citation type="submission" date="2022-11" db="EMBL/GenBank/DDBJ databases">
        <title>Genome Resource of Sclerotinia nivalis Strain SnTB1, a Plant Pathogen Isolated from American Ginseng.</title>
        <authorList>
            <person name="Fan S."/>
        </authorList>
    </citation>
    <scope>NUCLEOTIDE SEQUENCE</scope>
    <source>
        <strain evidence="2">SnTB1</strain>
    </source>
</reference>